<dbReference type="Pfam" id="PF08768">
    <property type="entry name" value="THAP4_heme-bd"/>
    <property type="match status" value="1"/>
</dbReference>
<dbReference type="Proteomes" id="UP001198862">
    <property type="component" value="Unassembled WGS sequence"/>
</dbReference>
<dbReference type="InterPro" id="IPR012674">
    <property type="entry name" value="Calycin"/>
</dbReference>
<name>A0ABS8KYX7_9HYPH</name>
<evidence type="ECO:0000256" key="1">
    <source>
        <dbReference type="SAM" id="MobiDB-lite"/>
    </source>
</evidence>
<gene>
    <name evidence="3" type="ORF">LJ725_17740</name>
</gene>
<accession>A0ABS8KYX7</accession>
<dbReference type="InterPro" id="IPR014878">
    <property type="entry name" value="THAP4-like_heme-bd"/>
</dbReference>
<sequence>MSSLPEDVFTEPEDFSPDTLANLGPLARLAGEWESDKGIDIAPKAEGPEQRGFREHIRIEPIDPQPNGPQLLYGLRYHIHINTEEEAITFHDQVGYWLWEPATGLIMQSIAIPRGQVVLAGGIAKPGDKTISVEAKRGDTRFGICSTTFLEEAFRTDYYRIDITFNDDGTWSYVTRTDLAVRGKTPAFNHRDTNTLRRVAAPAANPMVGRLKSGKFD</sequence>
<dbReference type="EMBL" id="JAJISD010000007">
    <property type="protein sequence ID" value="MCC8430818.1"/>
    <property type="molecule type" value="Genomic_DNA"/>
</dbReference>
<evidence type="ECO:0000313" key="3">
    <source>
        <dbReference type="EMBL" id="MCC8430818.1"/>
    </source>
</evidence>
<protein>
    <submittedName>
        <fullName evidence="3">Heme-binding beta-barrel domain-containing protein</fullName>
    </submittedName>
</protein>
<evidence type="ECO:0000313" key="4">
    <source>
        <dbReference type="Proteomes" id="UP001198862"/>
    </source>
</evidence>
<dbReference type="SUPFAM" id="SSF50814">
    <property type="entry name" value="Lipocalins"/>
    <property type="match status" value="1"/>
</dbReference>
<feature type="domain" description="THAP4-like heme-binding" evidence="2">
    <location>
        <begin position="22"/>
        <end position="198"/>
    </location>
</feature>
<proteinExistence type="predicted"/>
<dbReference type="InterPro" id="IPR014602">
    <property type="entry name" value="UCP036226"/>
</dbReference>
<reference evidence="3 4" key="1">
    <citation type="submission" date="2021-11" db="EMBL/GenBank/DDBJ databases">
        <authorList>
            <person name="Lee D.-H."/>
            <person name="Kim S.-B."/>
        </authorList>
    </citation>
    <scope>NUCLEOTIDE SEQUENCE [LARGE SCALE GENOMIC DNA]</scope>
    <source>
        <strain evidence="3 4">KCTC 52223</strain>
    </source>
</reference>
<evidence type="ECO:0000259" key="2">
    <source>
        <dbReference type="Pfam" id="PF08768"/>
    </source>
</evidence>
<organism evidence="3 4">
    <name type="scientific">Reyranella aquatilis</name>
    <dbReference type="NCBI Taxonomy" id="2035356"/>
    <lineage>
        <taxon>Bacteria</taxon>
        <taxon>Pseudomonadati</taxon>
        <taxon>Pseudomonadota</taxon>
        <taxon>Alphaproteobacteria</taxon>
        <taxon>Hyphomicrobiales</taxon>
        <taxon>Reyranellaceae</taxon>
        <taxon>Reyranella</taxon>
    </lineage>
</organism>
<dbReference type="Gene3D" id="2.40.128.20">
    <property type="match status" value="1"/>
</dbReference>
<feature type="region of interest" description="Disordered" evidence="1">
    <location>
        <begin position="1"/>
        <end position="21"/>
    </location>
</feature>
<dbReference type="PIRSF" id="PIRSF036226">
    <property type="entry name" value="UCP036226"/>
    <property type="match status" value="1"/>
</dbReference>
<comment type="caution">
    <text evidence="3">The sequence shown here is derived from an EMBL/GenBank/DDBJ whole genome shotgun (WGS) entry which is preliminary data.</text>
</comment>
<keyword evidence="4" id="KW-1185">Reference proteome</keyword>
<dbReference type="RefSeq" id="WP_230551965.1">
    <property type="nucleotide sequence ID" value="NZ_JAJISD010000007.1"/>
</dbReference>